<organism evidence="3 4">
    <name type="scientific">Haloflavibacter putidus</name>
    <dbReference type="NCBI Taxonomy" id="2576776"/>
    <lineage>
        <taxon>Bacteria</taxon>
        <taxon>Pseudomonadati</taxon>
        <taxon>Bacteroidota</taxon>
        <taxon>Flavobacteriia</taxon>
        <taxon>Flavobacteriales</taxon>
        <taxon>Flavobacteriaceae</taxon>
        <taxon>Haloflavibacter</taxon>
    </lineage>
</organism>
<feature type="domain" description="Lipocalin-like" evidence="2">
    <location>
        <begin position="21"/>
        <end position="100"/>
    </location>
</feature>
<dbReference type="AlphaFoldDB" id="A0A507ZRK8"/>
<protein>
    <recommendedName>
        <fullName evidence="2">Lipocalin-like domain-containing protein</fullName>
    </recommendedName>
</protein>
<evidence type="ECO:0000256" key="1">
    <source>
        <dbReference type="SAM" id="SignalP"/>
    </source>
</evidence>
<evidence type="ECO:0000259" key="2">
    <source>
        <dbReference type="Pfam" id="PF13648"/>
    </source>
</evidence>
<reference evidence="3 4" key="1">
    <citation type="submission" date="2019-06" db="EMBL/GenBank/DDBJ databases">
        <title>Flavibacter putida gen. nov., sp. nov., a novel marine bacterium of the family Flavobacteriaceae isolated from coastal seawater.</title>
        <authorList>
            <person name="Feng X."/>
        </authorList>
    </citation>
    <scope>NUCLEOTIDE SEQUENCE [LARGE SCALE GENOMIC DNA]</scope>
    <source>
        <strain evidence="3 4">PLHSN227</strain>
    </source>
</reference>
<evidence type="ECO:0000313" key="4">
    <source>
        <dbReference type="Proteomes" id="UP000317169"/>
    </source>
</evidence>
<keyword evidence="4" id="KW-1185">Reference proteome</keyword>
<feature type="signal peptide" evidence="1">
    <location>
        <begin position="1"/>
        <end position="17"/>
    </location>
</feature>
<dbReference type="OrthoDB" id="1274712at2"/>
<accession>A0A507ZRK8</accession>
<evidence type="ECO:0000313" key="3">
    <source>
        <dbReference type="EMBL" id="TQD39143.1"/>
    </source>
</evidence>
<feature type="chain" id="PRO_5021232733" description="Lipocalin-like domain-containing protein" evidence="1">
    <location>
        <begin position="18"/>
        <end position="132"/>
    </location>
</feature>
<gene>
    <name evidence="3" type="ORF">FKR84_07045</name>
</gene>
<dbReference type="Proteomes" id="UP000317169">
    <property type="component" value="Unassembled WGS sequence"/>
</dbReference>
<dbReference type="InterPro" id="IPR024311">
    <property type="entry name" value="Lipocalin-like"/>
</dbReference>
<sequence>MKTKLLLIVLISFVVSCSPKIVDTWNVDSYEVLQENGQNMTSQNIGSITFKKNGKGYKNLNYNFFQNNYTHTEEFSWKLNKDDYIIIKESGKSNKNKSNLNKTWIIVENKAKTQVWKSTDGKNSVQILKLSK</sequence>
<comment type="caution">
    <text evidence="3">The sequence shown here is derived from an EMBL/GenBank/DDBJ whole genome shotgun (WGS) entry which is preliminary data.</text>
</comment>
<proteinExistence type="predicted"/>
<dbReference type="EMBL" id="VIAR01000005">
    <property type="protein sequence ID" value="TQD39143.1"/>
    <property type="molecule type" value="Genomic_DNA"/>
</dbReference>
<dbReference type="RefSeq" id="WP_141421592.1">
    <property type="nucleotide sequence ID" value="NZ_VIAR01000005.1"/>
</dbReference>
<name>A0A507ZRK8_9FLAO</name>
<keyword evidence="1" id="KW-0732">Signal</keyword>
<dbReference type="PROSITE" id="PS51257">
    <property type="entry name" value="PROKAR_LIPOPROTEIN"/>
    <property type="match status" value="1"/>
</dbReference>
<dbReference type="Pfam" id="PF13648">
    <property type="entry name" value="Lipocalin_4"/>
    <property type="match status" value="1"/>
</dbReference>